<proteinExistence type="predicted"/>
<feature type="region of interest" description="Disordered" evidence="1">
    <location>
        <begin position="1"/>
        <end position="36"/>
    </location>
</feature>
<feature type="compositionally biased region" description="Polar residues" evidence="1">
    <location>
        <begin position="23"/>
        <end position="35"/>
    </location>
</feature>
<gene>
    <name evidence="2" type="ORF">BC936DRAFT_142466</name>
</gene>
<evidence type="ECO:0000313" key="2">
    <source>
        <dbReference type="EMBL" id="RUP52051.1"/>
    </source>
</evidence>
<dbReference type="AlphaFoldDB" id="A0A433DMM3"/>
<protein>
    <submittedName>
        <fullName evidence="2">Uncharacterized protein</fullName>
    </submittedName>
</protein>
<evidence type="ECO:0000256" key="1">
    <source>
        <dbReference type="SAM" id="MobiDB-lite"/>
    </source>
</evidence>
<name>A0A433DMM3_9FUNG</name>
<reference evidence="2 3" key="1">
    <citation type="journal article" date="2018" name="New Phytol.">
        <title>Phylogenomics of Endogonaceae and evolution of mycorrhizas within Mucoromycota.</title>
        <authorList>
            <person name="Chang Y."/>
            <person name="Desiro A."/>
            <person name="Na H."/>
            <person name="Sandor L."/>
            <person name="Lipzen A."/>
            <person name="Clum A."/>
            <person name="Barry K."/>
            <person name="Grigoriev I.V."/>
            <person name="Martin F.M."/>
            <person name="Stajich J.E."/>
            <person name="Smith M.E."/>
            <person name="Bonito G."/>
            <person name="Spatafora J.W."/>
        </authorList>
    </citation>
    <scope>NUCLEOTIDE SEQUENCE [LARGE SCALE GENOMIC DNA]</scope>
    <source>
        <strain evidence="2 3">GMNB39</strain>
    </source>
</reference>
<dbReference type="EMBL" id="RBNI01000228">
    <property type="protein sequence ID" value="RUP52051.1"/>
    <property type="molecule type" value="Genomic_DNA"/>
</dbReference>
<dbReference type="Proteomes" id="UP000268093">
    <property type="component" value="Unassembled WGS sequence"/>
</dbReference>
<keyword evidence="3" id="KW-1185">Reference proteome</keyword>
<feature type="non-terminal residue" evidence="2">
    <location>
        <position position="360"/>
    </location>
</feature>
<organism evidence="2 3">
    <name type="scientific">Jimgerdemannia flammicorona</name>
    <dbReference type="NCBI Taxonomy" id="994334"/>
    <lineage>
        <taxon>Eukaryota</taxon>
        <taxon>Fungi</taxon>
        <taxon>Fungi incertae sedis</taxon>
        <taxon>Mucoromycota</taxon>
        <taxon>Mucoromycotina</taxon>
        <taxon>Endogonomycetes</taxon>
        <taxon>Endogonales</taxon>
        <taxon>Endogonaceae</taxon>
        <taxon>Jimgerdemannia</taxon>
    </lineage>
</organism>
<comment type="caution">
    <text evidence="2">The sequence shown here is derived from an EMBL/GenBank/DDBJ whole genome shotgun (WGS) entry which is preliminary data.</text>
</comment>
<accession>A0A433DMM3</accession>
<sequence>MYAETGFHNWLNKAQPNEEGNLDTANLTRSRSNAGGASIKGAQLVDEDISLDRAAYSNSYPITNVAPAARSVPVPASYTEYVAFESKTQGNKKQFRELTAGAMEGKGPSVLYAIDGGLDAVLELEEQEVVAHSTADREDPIFQYGMGGAFELEQVAKIEDDVESATEKEHLILPYYVEGVFVEGEQESKETDAESPTEEECVILPYDVDGAFELEESKMEIVPDSVNEGNGPIIPYYVDGTLVREEYESKVEDALESVSEVEDLILLYDVGVGLELEQENKIEVVEMESSPNLSYNADNALRLNADTKEPFSKAEVPFYDWLEMSLPEEEKEDTELVEFHQLGKKIAEFINNKDRLVTLM</sequence>
<evidence type="ECO:0000313" key="3">
    <source>
        <dbReference type="Proteomes" id="UP000268093"/>
    </source>
</evidence>